<comment type="similarity">
    <text evidence="2">Belongs to the bacterial solute-binding protein SsuA/TauA family.</text>
</comment>
<dbReference type="SUPFAM" id="SSF53850">
    <property type="entry name" value="Periplasmic binding protein-like II"/>
    <property type="match status" value="1"/>
</dbReference>
<dbReference type="InterPro" id="IPR010067">
    <property type="entry name" value="ABC_SsuA_sub-bd"/>
</dbReference>
<comment type="subcellular location">
    <subcellularLocation>
        <location evidence="1">Periplasm</location>
    </subcellularLocation>
</comment>
<sequence>MNKKQKNLISIFLIGAAVLSMLAGCGEKAENEPEQIRVMTPGNYLPIIIADKKGFFKEAFGENVNVEVTAADSGSAIMETMSSGGVEFAALGDMPVVQAKANGLDVKVISSLFRSTSGYQLIAAKDSGIKNISDIRGKRVAVMSGSTNHKLLLKYLGAEHLTEDDIDIVFLKNKDQLAAFVGNTVDAAVTQVPTSTAIEAETGAYEVADAEGYDDILTVIVGDDAYMKEHPEHARQFLQAVLAATDWIKDNEEEAFSIVAEEMGDTSENIALYYNTRTFEYKLDVGVSDALDDTISYLYEQGTIKNRPDVADLTDASYLDAVRKEQP</sequence>
<protein>
    <submittedName>
        <fullName evidence="7">ABC transporter substrate-binding protein</fullName>
    </submittedName>
</protein>
<evidence type="ECO:0000259" key="6">
    <source>
        <dbReference type="SMART" id="SM00062"/>
    </source>
</evidence>
<dbReference type="PROSITE" id="PS51257">
    <property type="entry name" value="PROKAR_LIPOPROTEIN"/>
    <property type="match status" value="1"/>
</dbReference>
<reference evidence="7 8" key="1">
    <citation type="submission" date="2020-08" db="EMBL/GenBank/DDBJ databases">
        <title>Genome public.</title>
        <authorList>
            <person name="Liu C."/>
            <person name="Sun Q."/>
        </authorList>
    </citation>
    <scope>NUCLEOTIDE SEQUENCE [LARGE SCALE GENOMIC DNA]</scope>
    <source>
        <strain evidence="7 8">BX0805</strain>
    </source>
</reference>
<feature type="chain" id="PRO_5045518086" evidence="5">
    <location>
        <begin position="24"/>
        <end position="327"/>
    </location>
</feature>
<dbReference type="Proteomes" id="UP000621540">
    <property type="component" value="Unassembled WGS sequence"/>
</dbReference>
<dbReference type="InterPro" id="IPR015168">
    <property type="entry name" value="SsuA/THI5"/>
</dbReference>
<evidence type="ECO:0000256" key="5">
    <source>
        <dbReference type="SAM" id="SignalP"/>
    </source>
</evidence>
<evidence type="ECO:0000256" key="4">
    <source>
        <dbReference type="ARBA" id="ARBA00022729"/>
    </source>
</evidence>
<comment type="caution">
    <text evidence="7">The sequence shown here is derived from an EMBL/GenBank/DDBJ whole genome shotgun (WGS) entry which is preliminary data.</text>
</comment>
<proteinExistence type="inferred from homology"/>
<evidence type="ECO:0000313" key="7">
    <source>
        <dbReference type="EMBL" id="MBC5753320.1"/>
    </source>
</evidence>
<name>A0ABR7I8R6_9FIRM</name>
<dbReference type="PANTHER" id="PTHR30024">
    <property type="entry name" value="ALIPHATIC SULFONATES-BINDING PROTEIN-RELATED"/>
    <property type="match status" value="1"/>
</dbReference>
<dbReference type="PANTHER" id="PTHR30024:SF47">
    <property type="entry name" value="TAURINE-BINDING PERIPLASMIC PROTEIN"/>
    <property type="match status" value="1"/>
</dbReference>
<feature type="domain" description="Solute-binding protein family 3/N-terminal" evidence="6">
    <location>
        <begin position="35"/>
        <end position="251"/>
    </location>
</feature>
<evidence type="ECO:0000256" key="3">
    <source>
        <dbReference type="ARBA" id="ARBA00022448"/>
    </source>
</evidence>
<dbReference type="Pfam" id="PF09084">
    <property type="entry name" value="NMT1"/>
    <property type="match status" value="1"/>
</dbReference>
<dbReference type="InterPro" id="IPR001638">
    <property type="entry name" value="Solute-binding_3/MltF_N"/>
</dbReference>
<dbReference type="RefSeq" id="WP_186981780.1">
    <property type="nucleotide sequence ID" value="NZ_JACOQH010000002.1"/>
</dbReference>
<dbReference type="NCBIfam" id="TIGR01728">
    <property type="entry name" value="SsuA_fam"/>
    <property type="match status" value="1"/>
</dbReference>
<organism evidence="7 8">
    <name type="scientific">Roseburia yibonii</name>
    <dbReference type="NCBI Taxonomy" id="2763063"/>
    <lineage>
        <taxon>Bacteria</taxon>
        <taxon>Bacillati</taxon>
        <taxon>Bacillota</taxon>
        <taxon>Clostridia</taxon>
        <taxon>Lachnospirales</taxon>
        <taxon>Lachnospiraceae</taxon>
        <taxon>Roseburia</taxon>
    </lineage>
</organism>
<evidence type="ECO:0000256" key="1">
    <source>
        <dbReference type="ARBA" id="ARBA00004418"/>
    </source>
</evidence>
<evidence type="ECO:0000313" key="8">
    <source>
        <dbReference type="Proteomes" id="UP000621540"/>
    </source>
</evidence>
<evidence type="ECO:0000256" key="2">
    <source>
        <dbReference type="ARBA" id="ARBA00010742"/>
    </source>
</evidence>
<dbReference type="SMART" id="SM00062">
    <property type="entry name" value="PBPb"/>
    <property type="match status" value="1"/>
</dbReference>
<feature type="signal peptide" evidence="5">
    <location>
        <begin position="1"/>
        <end position="23"/>
    </location>
</feature>
<accession>A0ABR7I8R6</accession>
<dbReference type="EMBL" id="JACOQH010000002">
    <property type="protein sequence ID" value="MBC5753320.1"/>
    <property type="molecule type" value="Genomic_DNA"/>
</dbReference>
<keyword evidence="8" id="KW-1185">Reference proteome</keyword>
<keyword evidence="4 5" id="KW-0732">Signal</keyword>
<keyword evidence="3" id="KW-0813">Transport</keyword>
<gene>
    <name evidence="7" type="ORF">H8Z76_04615</name>
</gene>
<dbReference type="CDD" id="cd01008">
    <property type="entry name" value="PBP2_NrtA_SsuA_CpmA_like"/>
    <property type="match status" value="1"/>
</dbReference>
<dbReference type="Gene3D" id="3.40.190.10">
    <property type="entry name" value="Periplasmic binding protein-like II"/>
    <property type="match status" value="2"/>
</dbReference>